<proteinExistence type="predicted"/>
<accession>A0A8S5T1A4</accession>
<dbReference type="EMBL" id="BK032721">
    <property type="protein sequence ID" value="DAF56727.1"/>
    <property type="molecule type" value="Genomic_DNA"/>
</dbReference>
<reference evidence="2" key="1">
    <citation type="journal article" date="2021" name="Proc. Natl. Acad. Sci. U.S.A.">
        <title>A Catalog of Tens of Thousands of Viruses from Human Metagenomes Reveals Hidden Associations with Chronic Diseases.</title>
        <authorList>
            <person name="Tisza M.J."/>
            <person name="Buck C.B."/>
        </authorList>
    </citation>
    <scope>NUCLEOTIDE SEQUENCE</scope>
    <source>
        <strain evidence="2">CtWb16</strain>
    </source>
</reference>
<keyword evidence="1" id="KW-0175">Coiled coil</keyword>
<feature type="coiled-coil region" evidence="1">
    <location>
        <begin position="12"/>
        <end position="39"/>
    </location>
</feature>
<evidence type="ECO:0000313" key="2">
    <source>
        <dbReference type="EMBL" id="DAF56727.1"/>
    </source>
</evidence>
<organism evidence="2">
    <name type="scientific">Myoviridae sp. ctWb16</name>
    <dbReference type="NCBI Taxonomy" id="2827690"/>
    <lineage>
        <taxon>Viruses</taxon>
        <taxon>Duplodnaviria</taxon>
        <taxon>Heunggongvirae</taxon>
        <taxon>Uroviricota</taxon>
        <taxon>Caudoviricetes</taxon>
    </lineage>
</organism>
<sequence length="71" mass="7997">MTDISKINIERINDLNNKLEEINNSIIIINNKLEEINNSITTISNTLNNKIQLVSSLPSNPTNSVLYCIPE</sequence>
<evidence type="ECO:0000256" key="1">
    <source>
        <dbReference type="SAM" id="Coils"/>
    </source>
</evidence>
<protein>
    <submittedName>
        <fullName evidence="2">Uncharacterized protein</fullName>
    </submittedName>
</protein>
<name>A0A8S5T1A4_9CAUD</name>